<proteinExistence type="predicted"/>
<feature type="region of interest" description="Disordered" evidence="1">
    <location>
        <begin position="20"/>
        <end position="196"/>
    </location>
</feature>
<dbReference type="AlphaFoldDB" id="A0AAV7TS43"/>
<accession>A0AAV7TS43</accession>
<name>A0AAV7TS43_PLEWA</name>
<comment type="caution">
    <text evidence="2">The sequence shown here is derived from an EMBL/GenBank/DDBJ whole genome shotgun (WGS) entry which is preliminary data.</text>
</comment>
<reference evidence="2" key="1">
    <citation type="journal article" date="2022" name="bioRxiv">
        <title>Sequencing and chromosome-scale assembly of the giantPleurodeles waltlgenome.</title>
        <authorList>
            <person name="Brown T."/>
            <person name="Elewa A."/>
            <person name="Iarovenko S."/>
            <person name="Subramanian E."/>
            <person name="Araus A.J."/>
            <person name="Petzold A."/>
            <person name="Susuki M."/>
            <person name="Suzuki K.-i.T."/>
            <person name="Hayashi T."/>
            <person name="Toyoda A."/>
            <person name="Oliveira C."/>
            <person name="Osipova E."/>
            <person name="Leigh N.D."/>
            <person name="Simon A."/>
            <person name="Yun M.H."/>
        </authorList>
    </citation>
    <scope>NUCLEOTIDE SEQUENCE</scope>
    <source>
        <strain evidence="2">20211129_DDA</strain>
        <tissue evidence="2">Liver</tissue>
    </source>
</reference>
<evidence type="ECO:0000313" key="3">
    <source>
        <dbReference type="Proteomes" id="UP001066276"/>
    </source>
</evidence>
<keyword evidence="3" id="KW-1185">Reference proteome</keyword>
<sequence length="196" mass="20362">MRAWEVKTCRLAAGWVLRRATRGPGPPQASAHNTSSRQMAGGYGRPERPARTITRPEGAARHHRAGGATPAGCLGRYPLTRGCAHPPHALRAAGSPARVQPGREARRVKAAYREPAPHSSPLQTIHRRRSPSDPRESPGGPRGPPDAARKPPPPRPALSVLGAGASTAPRSVFPGRAAAGSTHASSGSAGCPQARG</sequence>
<dbReference type="Proteomes" id="UP001066276">
    <property type="component" value="Chromosome 3_2"/>
</dbReference>
<feature type="compositionally biased region" description="Basic and acidic residues" evidence="1">
    <location>
        <begin position="101"/>
        <end position="116"/>
    </location>
</feature>
<protein>
    <submittedName>
        <fullName evidence="2">Uncharacterized protein</fullName>
    </submittedName>
</protein>
<gene>
    <name evidence="2" type="ORF">NDU88_004483</name>
</gene>
<evidence type="ECO:0000313" key="2">
    <source>
        <dbReference type="EMBL" id="KAJ1179248.1"/>
    </source>
</evidence>
<dbReference type="EMBL" id="JANPWB010000006">
    <property type="protein sequence ID" value="KAJ1179248.1"/>
    <property type="molecule type" value="Genomic_DNA"/>
</dbReference>
<feature type="compositionally biased region" description="Low complexity" evidence="1">
    <location>
        <begin position="175"/>
        <end position="190"/>
    </location>
</feature>
<evidence type="ECO:0000256" key="1">
    <source>
        <dbReference type="SAM" id="MobiDB-lite"/>
    </source>
</evidence>
<organism evidence="2 3">
    <name type="scientific">Pleurodeles waltl</name>
    <name type="common">Iberian ribbed newt</name>
    <dbReference type="NCBI Taxonomy" id="8319"/>
    <lineage>
        <taxon>Eukaryota</taxon>
        <taxon>Metazoa</taxon>
        <taxon>Chordata</taxon>
        <taxon>Craniata</taxon>
        <taxon>Vertebrata</taxon>
        <taxon>Euteleostomi</taxon>
        <taxon>Amphibia</taxon>
        <taxon>Batrachia</taxon>
        <taxon>Caudata</taxon>
        <taxon>Salamandroidea</taxon>
        <taxon>Salamandridae</taxon>
        <taxon>Pleurodelinae</taxon>
        <taxon>Pleurodeles</taxon>
    </lineage>
</organism>